<dbReference type="CDD" id="cd02808">
    <property type="entry name" value="GltS_FMN"/>
    <property type="match status" value="1"/>
</dbReference>
<dbReference type="SUPFAM" id="SSF51395">
    <property type="entry name" value="FMN-linked oxidoreductases"/>
    <property type="match status" value="1"/>
</dbReference>
<dbReference type="PANTHER" id="PTHR43819">
    <property type="entry name" value="ARCHAEAL-TYPE GLUTAMATE SYNTHASE [NADPH]"/>
    <property type="match status" value="1"/>
</dbReference>
<dbReference type="EC" id="1.4.7.1" evidence="3"/>
<dbReference type="PANTHER" id="PTHR43819:SF1">
    <property type="entry name" value="ARCHAEAL-TYPE GLUTAMATE SYNTHASE [NADPH]"/>
    <property type="match status" value="1"/>
</dbReference>
<keyword evidence="3" id="KW-0560">Oxidoreductase</keyword>
<proteinExistence type="inferred from homology"/>
<comment type="similarity">
    <text evidence="1">Belongs to the glutamate synthase family.</text>
</comment>
<sequence length="326" mass="35539">FAHNTGEGGLSPYHLENGGDIIWQIGTAYFGCRTKDGQFCPDTFKIDAQREQVKMIEIKLSQGAKPGHGGVLPGIKNTEEIAKIRHVKPHVDVLSPPSHSAFTNPTEMLKLIQQLRLLSGGKPIGFKLCVGKKEEFIDICKAMITTGIKPDFITVDGGEGGTGAAPVEFTNSIGMPLREGLVFVHDTLVGYDLKEEIKIIASGKIFSGFHMIRAKALGADLCNSARAMLLSLGCIQARECNINTCPTGIATQNKSLSKGLVVNEKAQRVANFHEETIQSFLEMIAAAGLSSHDKIERKHVNRRVGMHSIAKYNEIFPEIEKGVYLK</sequence>
<gene>
    <name evidence="3" type="ORF">MNBD_BACTEROID02-982</name>
</gene>
<dbReference type="Pfam" id="PF01645">
    <property type="entry name" value="Glu_synthase"/>
    <property type="match status" value="1"/>
</dbReference>
<feature type="non-terminal residue" evidence="3">
    <location>
        <position position="1"/>
    </location>
</feature>
<dbReference type="InterPro" id="IPR002932">
    <property type="entry name" value="Glu_synthdom"/>
</dbReference>
<organism evidence="3">
    <name type="scientific">hydrothermal vent metagenome</name>
    <dbReference type="NCBI Taxonomy" id="652676"/>
    <lineage>
        <taxon>unclassified sequences</taxon>
        <taxon>metagenomes</taxon>
        <taxon>ecological metagenomes</taxon>
    </lineage>
</organism>
<protein>
    <submittedName>
        <fullName evidence="3">Ferredoxin-dependent glutamate synthase</fullName>
        <ecNumber evidence="3">1.4.7.1</ecNumber>
    </submittedName>
</protein>
<feature type="domain" description="Glutamate synthase" evidence="2">
    <location>
        <begin position="3"/>
        <end position="289"/>
    </location>
</feature>
<dbReference type="GO" id="GO:0016041">
    <property type="term" value="F:glutamate synthase (ferredoxin) activity"/>
    <property type="evidence" value="ECO:0007669"/>
    <property type="project" value="UniProtKB-EC"/>
</dbReference>
<dbReference type="EMBL" id="UOEB01000162">
    <property type="protein sequence ID" value="VAV84543.1"/>
    <property type="molecule type" value="Genomic_DNA"/>
</dbReference>
<dbReference type="InterPro" id="IPR013785">
    <property type="entry name" value="Aldolase_TIM"/>
</dbReference>
<evidence type="ECO:0000259" key="2">
    <source>
        <dbReference type="Pfam" id="PF01645"/>
    </source>
</evidence>
<name>A0A3B0RJ28_9ZZZZ</name>
<reference evidence="3" key="1">
    <citation type="submission" date="2018-06" db="EMBL/GenBank/DDBJ databases">
        <authorList>
            <person name="Zhirakovskaya E."/>
        </authorList>
    </citation>
    <scope>NUCLEOTIDE SEQUENCE</scope>
</reference>
<dbReference type="Gene3D" id="3.20.20.70">
    <property type="entry name" value="Aldolase class I"/>
    <property type="match status" value="1"/>
</dbReference>
<evidence type="ECO:0000313" key="3">
    <source>
        <dbReference type="EMBL" id="VAV84543.1"/>
    </source>
</evidence>
<dbReference type="GO" id="GO:0006537">
    <property type="term" value="P:glutamate biosynthetic process"/>
    <property type="evidence" value="ECO:0007669"/>
    <property type="project" value="InterPro"/>
</dbReference>
<evidence type="ECO:0000256" key="1">
    <source>
        <dbReference type="ARBA" id="ARBA00009716"/>
    </source>
</evidence>
<dbReference type="AlphaFoldDB" id="A0A3B0RJ28"/>
<accession>A0A3B0RJ28</accession>